<name>A0AAV7RBS4_PLEWA</name>
<accession>A0AAV7RBS4</accession>
<dbReference type="EMBL" id="JANPWB010000009">
    <property type="protein sequence ID" value="KAJ1150254.1"/>
    <property type="molecule type" value="Genomic_DNA"/>
</dbReference>
<gene>
    <name evidence="1" type="ORF">NDU88_003049</name>
</gene>
<protein>
    <submittedName>
        <fullName evidence="1">Uncharacterized protein</fullName>
    </submittedName>
</protein>
<dbReference type="Proteomes" id="UP001066276">
    <property type="component" value="Chromosome 5"/>
</dbReference>
<organism evidence="1 2">
    <name type="scientific">Pleurodeles waltl</name>
    <name type="common">Iberian ribbed newt</name>
    <dbReference type="NCBI Taxonomy" id="8319"/>
    <lineage>
        <taxon>Eukaryota</taxon>
        <taxon>Metazoa</taxon>
        <taxon>Chordata</taxon>
        <taxon>Craniata</taxon>
        <taxon>Vertebrata</taxon>
        <taxon>Euteleostomi</taxon>
        <taxon>Amphibia</taxon>
        <taxon>Batrachia</taxon>
        <taxon>Caudata</taxon>
        <taxon>Salamandroidea</taxon>
        <taxon>Salamandridae</taxon>
        <taxon>Pleurodelinae</taxon>
        <taxon>Pleurodeles</taxon>
    </lineage>
</organism>
<reference evidence="1" key="1">
    <citation type="journal article" date="2022" name="bioRxiv">
        <title>Sequencing and chromosome-scale assembly of the giantPleurodeles waltlgenome.</title>
        <authorList>
            <person name="Brown T."/>
            <person name="Elewa A."/>
            <person name="Iarovenko S."/>
            <person name="Subramanian E."/>
            <person name="Araus A.J."/>
            <person name="Petzold A."/>
            <person name="Susuki M."/>
            <person name="Suzuki K.-i.T."/>
            <person name="Hayashi T."/>
            <person name="Toyoda A."/>
            <person name="Oliveira C."/>
            <person name="Osipova E."/>
            <person name="Leigh N.D."/>
            <person name="Simon A."/>
            <person name="Yun M.H."/>
        </authorList>
    </citation>
    <scope>NUCLEOTIDE SEQUENCE</scope>
    <source>
        <strain evidence="1">20211129_DDA</strain>
        <tissue evidence="1">Liver</tissue>
    </source>
</reference>
<sequence>MWQLLHFFSWLTARDSATLKEKRKAVPLIVFILGARTHHVLHTRPQQHGTRCGSRLFSWGRGRPAPVMVRRPLFFTVRASTISTFRAGGGGASSLPKRCGLHSFLASVGTFSSLFGAQQRLLPLCCAYPAALRARSIRLWGGGGLRAISSGWRRYPSTARLTALYVFSALQPFWQRCGML</sequence>
<proteinExistence type="predicted"/>
<evidence type="ECO:0000313" key="1">
    <source>
        <dbReference type="EMBL" id="KAJ1150254.1"/>
    </source>
</evidence>
<dbReference type="AlphaFoldDB" id="A0AAV7RBS4"/>
<comment type="caution">
    <text evidence="1">The sequence shown here is derived from an EMBL/GenBank/DDBJ whole genome shotgun (WGS) entry which is preliminary data.</text>
</comment>
<keyword evidence="2" id="KW-1185">Reference proteome</keyword>
<evidence type="ECO:0000313" key="2">
    <source>
        <dbReference type="Proteomes" id="UP001066276"/>
    </source>
</evidence>